<accession>A0A6B3NYS9</accession>
<dbReference type="AlphaFoldDB" id="A0A6B3NYS9"/>
<dbReference type="Proteomes" id="UP000482634">
    <property type="component" value="Unassembled WGS sequence"/>
</dbReference>
<feature type="domain" description="FecR protein" evidence="1">
    <location>
        <begin position="111"/>
        <end position="202"/>
    </location>
</feature>
<feature type="domain" description="FecR N-terminal" evidence="2">
    <location>
        <begin position="12"/>
        <end position="51"/>
    </location>
</feature>
<name>A0A6B3NYS9_9PSED</name>
<dbReference type="PANTHER" id="PTHR30273:SF2">
    <property type="entry name" value="PROTEIN FECR"/>
    <property type="match status" value="1"/>
</dbReference>
<dbReference type="EMBL" id="JAAHBV010000029">
    <property type="protein sequence ID" value="NER59052.1"/>
    <property type="molecule type" value="Genomic_DNA"/>
</dbReference>
<dbReference type="RefSeq" id="WP_163950164.1">
    <property type="nucleotide sequence ID" value="NZ_JAAHBU010000431.1"/>
</dbReference>
<evidence type="ECO:0000313" key="5">
    <source>
        <dbReference type="Proteomes" id="UP000480410"/>
    </source>
</evidence>
<comment type="caution">
    <text evidence="4">The sequence shown here is derived from an EMBL/GenBank/DDBJ whole genome shotgun (WGS) entry which is preliminary data.</text>
</comment>
<proteinExistence type="predicted"/>
<protein>
    <submittedName>
        <fullName evidence="4">DUF4880 domain-containing protein</fullName>
    </submittedName>
</protein>
<evidence type="ECO:0000313" key="3">
    <source>
        <dbReference type="EMBL" id="NER59052.1"/>
    </source>
</evidence>
<dbReference type="PANTHER" id="PTHR30273">
    <property type="entry name" value="PERIPLASMIC SIGNAL SENSOR AND SIGMA FACTOR ACTIVATOR FECR-RELATED"/>
    <property type="match status" value="1"/>
</dbReference>
<dbReference type="PIRSF" id="PIRSF018266">
    <property type="entry name" value="FecR"/>
    <property type="match status" value="1"/>
</dbReference>
<reference evidence="5 6" key="1">
    <citation type="submission" date="2020-02" db="EMBL/GenBank/DDBJ databases">
        <title>Broccoli isolated Pseudomonas sp.</title>
        <authorList>
            <person name="Fujikawa T."/>
            <person name="Sawada H."/>
        </authorList>
    </citation>
    <scope>NUCLEOTIDE SEQUENCE [LARGE SCALE GENOMIC DNA]</scope>
    <source>
        <strain evidence="4 6">MAFF212427</strain>
        <strain evidence="3 5">MAFF212428</strain>
    </source>
</reference>
<evidence type="ECO:0000259" key="1">
    <source>
        <dbReference type="Pfam" id="PF04773"/>
    </source>
</evidence>
<evidence type="ECO:0000259" key="2">
    <source>
        <dbReference type="Pfam" id="PF16220"/>
    </source>
</evidence>
<evidence type="ECO:0000313" key="6">
    <source>
        <dbReference type="Proteomes" id="UP000482634"/>
    </source>
</evidence>
<dbReference type="Gene3D" id="2.60.120.1440">
    <property type="match status" value="1"/>
</dbReference>
<accession>A0A6M0CP17</accession>
<sequence length="317" mass="35865">MSTQPIDRRIARQAARWFVRLQGNPSQSDRTACQHWRASHPDHERAWQLAELFHARLDTVPAEVGMPALGRPESLDRRHTLKLLTTLIIAAPLGTLAYRELAWRQWSADQRTLTGERREFVLPDGTQVMLNTASAMDIRFDTQQRLLRLYAGETLISTAADPLHRPLLVETAEGLLRPIGTRFNVRQLDGKTRIAVLEGAVQVYPAQAKASLRLEAGQQTDFSRALTAPVVALQRSTSDWTQGVLHAQKMRLADFALELGRYRPGLLHCDRAVADWRISGIFQLNHTDHALAALARTLPVQIRMRSRYWVTIVARDL</sequence>
<dbReference type="EMBL" id="JAAHBU010000431">
    <property type="protein sequence ID" value="NER66311.1"/>
    <property type="molecule type" value="Genomic_DNA"/>
</dbReference>
<organism evidence="4 6">
    <name type="scientific">Pseudomonas brassicae</name>
    <dbReference type="NCBI Taxonomy" id="2708063"/>
    <lineage>
        <taxon>Bacteria</taxon>
        <taxon>Pseudomonadati</taxon>
        <taxon>Pseudomonadota</taxon>
        <taxon>Gammaproteobacteria</taxon>
        <taxon>Pseudomonadales</taxon>
        <taxon>Pseudomonadaceae</taxon>
        <taxon>Pseudomonas</taxon>
    </lineage>
</organism>
<keyword evidence="6" id="KW-1185">Reference proteome</keyword>
<dbReference type="Proteomes" id="UP000480410">
    <property type="component" value="Unassembled WGS sequence"/>
</dbReference>
<dbReference type="Pfam" id="PF04773">
    <property type="entry name" value="FecR"/>
    <property type="match status" value="1"/>
</dbReference>
<dbReference type="InterPro" id="IPR012373">
    <property type="entry name" value="Ferrdict_sens_TM"/>
</dbReference>
<dbReference type="Pfam" id="PF16220">
    <property type="entry name" value="DUF4880"/>
    <property type="match status" value="1"/>
</dbReference>
<evidence type="ECO:0000313" key="4">
    <source>
        <dbReference type="EMBL" id="NER66311.1"/>
    </source>
</evidence>
<dbReference type="InterPro" id="IPR006860">
    <property type="entry name" value="FecR"/>
</dbReference>
<dbReference type="GO" id="GO:0016989">
    <property type="term" value="F:sigma factor antagonist activity"/>
    <property type="evidence" value="ECO:0007669"/>
    <property type="project" value="TreeGrafter"/>
</dbReference>
<dbReference type="InterPro" id="IPR032623">
    <property type="entry name" value="FecR_N"/>
</dbReference>
<gene>
    <name evidence="3" type="ORF">G3435_01790</name>
    <name evidence="4" type="ORF">G3436_23690</name>
</gene>